<dbReference type="PRINTS" id="PR00259">
    <property type="entry name" value="TMFOUR"/>
</dbReference>
<feature type="transmembrane region" description="Helical" evidence="6">
    <location>
        <begin position="12"/>
        <end position="34"/>
    </location>
</feature>
<dbReference type="OrthoDB" id="10033535at2759"/>
<dbReference type="GO" id="GO:0005886">
    <property type="term" value="C:plasma membrane"/>
    <property type="evidence" value="ECO:0007669"/>
    <property type="project" value="TreeGrafter"/>
</dbReference>
<dbReference type="AlphaFoldDB" id="A0A7J7JU68"/>
<keyword evidence="5 6" id="KW-0472">Membrane</keyword>
<proteinExistence type="inferred from homology"/>
<gene>
    <name evidence="7" type="ORF">EB796_012184</name>
</gene>
<dbReference type="Pfam" id="PF00335">
    <property type="entry name" value="Tetraspanin"/>
    <property type="match status" value="1"/>
</dbReference>
<comment type="caution">
    <text evidence="6">Lacks conserved residue(s) required for the propagation of feature annotation.</text>
</comment>
<feature type="transmembrane region" description="Helical" evidence="6">
    <location>
        <begin position="82"/>
        <end position="106"/>
    </location>
</feature>
<dbReference type="PIRSF" id="PIRSF002419">
    <property type="entry name" value="Tetraspanin"/>
    <property type="match status" value="1"/>
</dbReference>
<dbReference type="InterPro" id="IPR000301">
    <property type="entry name" value="Tetraspanin_animals"/>
</dbReference>
<dbReference type="Proteomes" id="UP000593567">
    <property type="component" value="Unassembled WGS sequence"/>
</dbReference>
<keyword evidence="8" id="KW-1185">Reference proteome</keyword>
<reference evidence="7" key="1">
    <citation type="submission" date="2020-06" db="EMBL/GenBank/DDBJ databases">
        <title>Draft genome of Bugula neritina, a colonial animal packing powerful symbionts and potential medicines.</title>
        <authorList>
            <person name="Rayko M."/>
        </authorList>
    </citation>
    <scope>NUCLEOTIDE SEQUENCE [LARGE SCALE GENOMIC DNA]</scope>
    <source>
        <strain evidence="7">Kwan_BN1</strain>
    </source>
</reference>
<sequence>MVSGPINCVKYLVFIFNLIFFLFGITLVAVGAYVQTQLSAYLDFLSTNINGPAILLIIVGLIIFLVSFFGCCGAVKENYCMVLTFSILMMVLLVCQIGGAIAGFVYSNDIKQLVTTQMKKSMVNYDDPEKGGVTKTWDTVQTKWHCCGTDNPDDWTTAQPDKFDKAYPKSCCDDQIETCDSSSSTLNKQKKKEMAALKTSVHGCEYAELTFSNNDKCLSCWGN</sequence>
<evidence type="ECO:0000256" key="1">
    <source>
        <dbReference type="ARBA" id="ARBA00004141"/>
    </source>
</evidence>
<evidence type="ECO:0000256" key="6">
    <source>
        <dbReference type="RuleBase" id="RU361218"/>
    </source>
</evidence>
<organism evidence="7 8">
    <name type="scientific">Bugula neritina</name>
    <name type="common">Brown bryozoan</name>
    <name type="synonym">Sertularia neritina</name>
    <dbReference type="NCBI Taxonomy" id="10212"/>
    <lineage>
        <taxon>Eukaryota</taxon>
        <taxon>Metazoa</taxon>
        <taxon>Spiralia</taxon>
        <taxon>Lophotrochozoa</taxon>
        <taxon>Bryozoa</taxon>
        <taxon>Gymnolaemata</taxon>
        <taxon>Cheilostomatida</taxon>
        <taxon>Flustrina</taxon>
        <taxon>Buguloidea</taxon>
        <taxon>Bugulidae</taxon>
        <taxon>Bugula</taxon>
    </lineage>
</organism>
<comment type="similarity">
    <text evidence="2 6">Belongs to the tetraspanin (TM4SF) family.</text>
</comment>
<evidence type="ECO:0000313" key="7">
    <source>
        <dbReference type="EMBL" id="KAF6029497.1"/>
    </source>
</evidence>
<dbReference type="InterPro" id="IPR008952">
    <property type="entry name" value="Tetraspanin_EC2_sf"/>
</dbReference>
<keyword evidence="3 6" id="KW-0812">Transmembrane</keyword>
<dbReference type="PROSITE" id="PS00421">
    <property type="entry name" value="TM4_1"/>
    <property type="match status" value="1"/>
</dbReference>
<accession>A0A7J7JU68</accession>
<feature type="transmembrane region" description="Helical" evidence="6">
    <location>
        <begin position="54"/>
        <end position="75"/>
    </location>
</feature>
<dbReference type="InterPro" id="IPR018499">
    <property type="entry name" value="Tetraspanin/Peripherin"/>
</dbReference>
<dbReference type="EMBL" id="VXIV02001811">
    <property type="protein sequence ID" value="KAF6029497.1"/>
    <property type="molecule type" value="Genomic_DNA"/>
</dbReference>
<evidence type="ECO:0000256" key="4">
    <source>
        <dbReference type="ARBA" id="ARBA00022989"/>
    </source>
</evidence>
<name>A0A7J7JU68_BUGNE</name>
<comment type="caution">
    <text evidence="7">The sequence shown here is derived from an EMBL/GenBank/DDBJ whole genome shotgun (WGS) entry which is preliminary data.</text>
</comment>
<evidence type="ECO:0000256" key="3">
    <source>
        <dbReference type="ARBA" id="ARBA00022692"/>
    </source>
</evidence>
<dbReference type="InterPro" id="IPR018503">
    <property type="entry name" value="Tetraspanin_CS"/>
</dbReference>
<evidence type="ECO:0000256" key="5">
    <source>
        <dbReference type="ARBA" id="ARBA00023136"/>
    </source>
</evidence>
<evidence type="ECO:0000313" key="8">
    <source>
        <dbReference type="Proteomes" id="UP000593567"/>
    </source>
</evidence>
<evidence type="ECO:0000256" key="2">
    <source>
        <dbReference type="ARBA" id="ARBA00006840"/>
    </source>
</evidence>
<dbReference type="PANTHER" id="PTHR19282">
    <property type="entry name" value="TETRASPANIN"/>
    <property type="match status" value="1"/>
</dbReference>
<dbReference type="Gene3D" id="1.10.1450.10">
    <property type="entry name" value="Tetraspanin"/>
    <property type="match status" value="1"/>
</dbReference>
<keyword evidence="4 6" id="KW-1133">Transmembrane helix</keyword>
<protein>
    <recommendedName>
        <fullName evidence="6">Tetraspanin</fullName>
    </recommendedName>
</protein>
<dbReference type="PANTHER" id="PTHR19282:SF456">
    <property type="entry name" value="CD63 MOLECULE"/>
    <property type="match status" value="1"/>
</dbReference>
<comment type="subcellular location">
    <subcellularLocation>
        <location evidence="1 6">Membrane</location>
        <topology evidence="1 6">Multi-pass membrane protein</topology>
    </subcellularLocation>
</comment>
<dbReference type="SUPFAM" id="SSF48652">
    <property type="entry name" value="Tetraspanin"/>
    <property type="match status" value="1"/>
</dbReference>